<accession>A0A942UTR0</accession>
<dbReference type="InterPro" id="IPR016454">
    <property type="entry name" value="Cysteine_dSase"/>
</dbReference>
<reference evidence="8 9" key="1">
    <citation type="submission" date="2021-05" db="EMBL/GenBank/DDBJ databases">
        <title>Novel Bacillus species.</title>
        <authorList>
            <person name="Liu G."/>
        </authorList>
    </citation>
    <scope>NUCLEOTIDE SEQUENCE [LARGE SCALE GENOMIC DNA]</scope>
    <source>
        <strain evidence="8 9">FJAT-49682</strain>
    </source>
</reference>
<dbReference type="FunFam" id="3.40.640.10:FF:000084">
    <property type="entry name" value="IscS-like cysteine desulfurase"/>
    <property type="match status" value="1"/>
</dbReference>
<dbReference type="Gene3D" id="3.90.1150.10">
    <property type="entry name" value="Aspartate Aminotransferase, domain 1"/>
    <property type="match status" value="1"/>
</dbReference>
<keyword evidence="4" id="KW-0663">Pyridoxal phosphate</keyword>
<dbReference type="RefSeq" id="WP_213097682.1">
    <property type="nucleotide sequence ID" value="NZ_JAGYPH010000001.1"/>
</dbReference>
<dbReference type="GO" id="GO:0046872">
    <property type="term" value="F:metal ion binding"/>
    <property type="evidence" value="ECO:0007669"/>
    <property type="project" value="UniProtKB-KW"/>
</dbReference>
<comment type="cofactor">
    <cofactor evidence="1">
        <name>pyridoxal 5'-phosphate</name>
        <dbReference type="ChEBI" id="CHEBI:597326"/>
    </cofactor>
</comment>
<sequence>MIYLDNSATTRPNDEVLDAYIKVNENFFANASSLHNFGGKVEQLITKAREQIADLAGVKPSEIIFTSGGTEGNNLAIKGAAINYQARGNHIITTAVEHPSVKEPCKQLEGMGFKITYLPVNAEGAVSASAVEAAITDETILVSIIHVNNEIGTVQPVKEIGRLLQKYPKVIYHVDHVQGAGKVALDLYESHIDLCTFSAHKFNGLKGSGFLFKKQSVKLAPLLTGGNQEQKLRSGTENTGGIVAMAKAYRLAESNRIHKGHKLLQIREFLLENLQSIPGVIIHTPVNGAPHIICLSCKGQKGEVMVHALEEEGIIVSTTSACSSKEQLPSSTLKAIGVENDIAQGAIRVSLSTENTLEEAEIFIKKLTEILQRLNKVMRRNQ</sequence>
<gene>
    <name evidence="8" type="ORF">KHA91_08290</name>
</gene>
<dbReference type="GO" id="GO:0051536">
    <property type="term" value="F:iron-sulfur cluster binding"/>
    <property type="evidence" value="ECO:0007669"/>
    <property type="project" value="UniProtKB-KW"/>
</dbReference>
<protein>
    <submittedName>
        <fullName evidence="8">Cysteine desulfurase</fullName>
    </submittedName>
</protein>
<keyword evidence="6" id="KW-0411">Iron-sulfur</keyword>
<feature type="domain" description="Aminotransferase class V" evidence="7">
    <location>
        <begin position="2"/>
        <end position="362"/>
    </location>
</feature>
<dbReference type="Gene3D" id="1.10.260.50">
    <property type="match status" value="1"/>
</dbReference>
<evidence type="ECO:0000256" key="3">
    <source>
        <dbReference type="ARBA" id="ARBA00022723"/>
    </source>
</evidence>
<evidence type="ECO:0000259" key="7">
    <source>
        <dbReference type="Pfam" id="PF00266"/>
    </source>
</evidence>
<dbReference type="InterPro" id="IPR000192">
    <property type="entry name" value="Aminotrans_V_dom"/>
</dbReference>
<dbReference type="PIRSF" id="PIRSF005572">
    <property type="entry name" value="NifS"/>
    <property type="match status" value="1"/>
</dbReference>
<keyword evidence="3" id="KW-0479">Metal-binding</keyword>
<dbReference type="GO" id="GO:0031071">
    <property type="term" value="F:cysteine desulfurase activity"/>
    <property type="evidence" value="ECO:0007669"/>
    <property type="project" value="UniProtKB-ARBA"/>
</dbReference>
<proteinExistence type="inferred from homology"/>
<dbReference type="InterPro" id="IPR015421">
    <property type="entry name" value="PyrdxlP-dep_Trfase_major"/>
</dbReference>
<dbReference type="Pfam" id="PF00266">
    <property type="entry name" value="Aminotran_5"/>
    <property type="match status" value="1"/>
</dbReference>
<dbReference type="AlphaFoldDB" id="A0A942UTR0"/>
<evidence type="ECO:0000256" key="2">
    <source>
        <dbReference type="ARBA" id="ARBA00006490"/>
    </source>
</evidence>
<evidence type="ECO:0000313" key="8">
    <source>
        <dbReference type="EMBL" id="MBS4222759.1"/>
    </source>
</evidence>
<evidence type="ECO:0000256" key="5">
    <source>
        <dbReference type="ARBA" id="ARBA00023004"/>
    </source>
</evidence>
<comment type="caution">
    <text evidence="8">The sequence shown here is derived from an EMBL/GenBank/DDBJ whole genome shotgun (WGS) entry which is preliminary data.</text>
</comment>
<organism evidence="8 9">
    <name type="scientific">Lederbergia citrea</name>
    <dbReference type="NCBI Taxonomy" id="2833581"/>
    <lineage>
        <taxon>Bacteria</taxon>
        <taxon>Bacillati</taxon>
        <taxon>Bacillota</taxon>
        <taxon>Bacilli</taxon>
        <taxon>Bacillales</taxon>
        <taxon>Bacillaceae</taxon>
        <taxon>Lederbergia</taxon>
    </lineage>
</organism>
<keyword evidence="9" id="KW-1185">Reference proteome</keyword>
<keyword evidence="5" id="KW-0408">Iron</keyword>
<comment type="similarity">
    <text evidence="2">Belongs to the class-V pyridoxal-phosphate-dependent aminotransferase family. NifS/IscS subfamily.</text>
</comment>
<dbReference type="EMBL" id="JAGYPN010000001">
    <property type="protein sequence ID" value="MBS4222759.1"/>
    <property type="molecule type" value="Genomic_DNA"/>
</dbReference>
<evidence type="ECO:0000313" key="9">
    <source>
        <dbReference type="Proteomes" id="UP000676456"/>
    </source>
</evidence>
<evidence type="ECO:0000256" key="4">
    <source>
        <dbReference type="ARBA" id="ARBA00022898"/>
    </source>
</evidence>
<dbReference type="Proteomes" id="UP000676456">
    <property type="component" value="Unassembled WGS sequence"/>
</dbReference>
<name>A0A942UTR0_9BACI</name>
<evidence type="ECO:0000256" key="1">
    <source>
        <dbReference type="ARBA" id="ARBA00001933"/>
    </source>
</evidence>
<evidence type="ECO:0000256" key="6">
    <source>
        <dbReference type="ARBA" id="ARBA00023014"/>
    </source>
</evidence>
<dbReference type="PANTHER" id="PTHR11601">
    <property type="entry name" value="CYSTEINE DESULFURYLASE FAMILY MEMBER"/>
    <property type="match status" value="1"/>
</dbReference>
<dbReference type="Gene3D" id="3.40.640.10">
    <property type="entry name" value="Type I PLP-dependent aspartate aminotransferase-like (Major domain)"/>
    <property type="match status" value="1"/>
</dbReference>
<dbReference type="SUPFAM" id="SSF53383">
    <property type="entry name" value="PLP-dependent transferases"/>
    <property type="match status" value="1"/>
</dbReference>
<dbReference type="InterPro" id="IPR015424">
    <property type="entry name" value="PyrdxlP-dep_Trfase"/>
</dbReference>
<dbReference type="PANTHER" id="PTHR11601:SF50">
    <property type="entry name" value="CYSTEINE DESULFURASE ISCS 2-RELATED"/>
    <property type="match status" value="1"/>
</dbReference>
<dbReference type="InterPro" id="IPR015422">
    <property type="entry name" value="PyrdxlP-dep_Trfase_small"/>
</dbReference>